<reference evidence="17" key="1">
    <citation type="journal article" date="2019" name="Int. J. Syst. Evol. Microbiol.">
        <title>The Global Catalogue of Microorganisms (GCM) 10K type strain sequencing project: providing services to taxonomists for standard genome sequencing and annotation.</title>
        <authorList>
            <consortium name="The Broad Institute Genomics Platform"/>
            <consortium name="The Broad Institute Genome Sequencing Center for Infectious Disease"/>
            <person name="Wu L."/>
            <person name="Ma J."/>
        </authorList>
    </citation>
    <scope>NUCLEOTIDE SEQUENCE [LARGE SCALE GENOMIC DNA]</scope>
    <source>
        <strain evidence="17">JCM 6486</strain>
    </source>
</reference>
<dbReference type="EMBL" id="BAAACP010000007">
    <property type="protein sequence ID" value="GAA0863816.1"/>
    <property type="molecule type" value="Genomic_DNA"/>
</dbReference>
<dbReference type="SMART" id="SM00388">
    <property type="entry name" value="HisKA"/>
    <property type="match status" value="1"/>
</dbReference>
<comment type="caution">
    <text evidence="16">The sequence shown here is derived from an EMBL/GenBank/DDBJ whole genome shotgun (WGS) entry which is preliminary data.</text>
</comment>
<evidence type="ECO:0000313" key="16">
    <source>
        <dbReference type="EMBL" id="GAA0863816.1"/>
    </source>
</evidence>
<feature type="transmembrane region" description="Helical" evidence="14">
    <location>
        <begin position="248"/>
        <end position="269"/>
    </location>
</feature>
<keyword evidence="8" id="KW-0547">Nucleotide-binding</keyword>
<protein>
    <recommendedName>
        <fullName evidence="3">histidine kinase</fullName>
        <ecNumber evidence="3">2.7.13.3</ecNumber>
    </recommendedName>
</protein>
<dbReference type="SUPFAM" id="SSF55874">
    <property type="entry name" value="ATPase domain of HSP90 chaperone/DNA topoisomerase II/histidine kinase"/>
    <property type="match status" value="1"/>
</dbReference>
<keyword evidence="11 14" id="KW-1133">Transmembrane helix</keyword>
<sequence length="721" mass="83612">MDTKLKSNKTAISIIIIMTILIASIGMVLVYPKIKKDSDKFTYNVYEENYNLIESIEKSIYSLYYKLYDENNNNKIRPSELMLELKPGLDSTYTEDKMAARDSFDEDIDQNNEYINSNLRNLEYYILDKENKLVKHNMNLALNLLDDNESNSLKEKLKNKYSFYMILDFDDKGNMKIEAIYGVNKNKIEHQLSIGSENNLFDYDVDSNYNLKPIKNMKYVYAIPKHLKYIDDISNSEQRVKDYSYTKASYLFINIAITFVILVAIIIPYKELKEIKIFKKIFNIPIEILLIVIYLAYIYIYYESNQLIIKTVNNDPIIKFTQLQVSQDFSNIVNYLLNVAYWSVLFSIVFISIVVLKHILKSNTKKYLKENSLIYKVSNSIINKLKDVYNIEIGRENNKKLITILLINLIVVGLMCATWFFGLVLLLPIYTITLYMIIKKKYSIINKDYKKLLNITKDIANGNLNTNLEEDLGTFNLLKNEIGNIQIGFKKAVDEEVKSQKMKTELISNVSHDLKTPLTSIITYVDLLKDENLSDEKRKLYIDTLDRKSERLRVLIEDLFEVSKANSGNVNLNIVDVDIVSLMKQTLLEVDDKMKSSNLTLRNNFPDEKLILKLDSQRMFRVFENLLINITKYAMPNSRVYIDILDKTDKVEIGFKNMTAEEITFNVNELVERFVRGDKARNTEGSGLGLAIAKSFVELQGGSIDVSIDGDLFKVVIVFKK</sequence>
<dbReference type="Gene3D" id="3.30.565.10">
    <property type="entry name" value="Histidine kinase-like ATPase, C-terminal domain"/>
    <property type="match status" value="1"/>
</dbReference>
<keyword evidence="9 16" id="KW-0418">Kinase</keyword>
<organism evidence="16 17">
    <name type="scientific">Paraclostridium tenue</name>
    <dbReference type="NCBI Taxonomy" id="1737"/>
    <lineage>
        <taxon>Bacteria</taxon>
        <taxon>Bacillati</taxon>
        <taxon>Bacillota</taxon>
        <taxon>Clostridia</taxon>
        <taxon>Peptostreptococcales</taxon>
        <taxon>Peptostreptococcaceae</taxon>
        <taxon>Paraclostridium</taxon>
    </lineage>
</organism>
<evidence type="ECO:0000256" key="5">
    <source>
        <dbReference type="ARBA" id="ARBA00022553"/>
    </source>
</evidence>
<dbReference type="GO" id="GO:0016301">
    <property type="term" value="F:kinase activity"/>
    <property type="evidence" value="ECO:0007669"/>
    <property type="project" value="UniProtKB-KW"/>
</dbReference>
<keyword evidence="12" id="KW-0902">Two-component regulatory system</keyword>
<comment type="catalytic activity">
    <reaction evidence="1">
        <text>ATP + protein L-histidine = ADP + protein N-phospho-L-histidine.</text>
        <dbReference type="EC" id="2.7.13.3"/>
    </reaction>
</comment>
<keyword evidence="10" id="KW-0067">ATP-binding</keyword>
<keyword evidence="6" id="KW-0808">Transferase</keyword>
<evidence type="ECO:0000256" key="12">
    <source>
        <dbReference type="ARBA" id="ARBA00023012"/>
    </source>
</evidence>
<evidence type="ECO:0000256" key="7">
    <source>
        <dbReference type="ARBA" id="ARBA00022692"/>
    </source>
</evidence>
<dbReference type="InterPro" id="IPR003594">
    <property type="entry name" value="HATPase_dom"/>
</dbReference>
<feature type="domain" description="Histidine kinase" evidence="15">
    <location>
        <begin position="509"/>
        <end position="706"/>
    </location>
</feature>
<evidence type="ECO:0000256" key="8">
    <source>
        <dbReference type="ARBA" id="ARBA00022741"/>
    </source>
</evidence>
<dbReference type="Pfam" id="PF02518">
    <property type="entry name" value="HATPase_c"/>
    <property type="match status" value="1"/>
</dbReference>
<feature type="transmembrane region" description="Helical" evidence="14">
    <location>
        <begin position="405"/>
        <end position="438"/>
    </location>
</feature>
<keyword evidence="5" id="KW-0597">Phosphoprotein</keyword>
<keyword evidence="7 14" id="KW-0812">Transmembrane</keyword>
<evidence type="ECO:0000313" key="17">
    <source>
        <dbReference type="Proteomes" id="UP001400965"/>
    </source>
</evidence>
<accession>A0ABP3XG09</accession>
<dbReference type="PROSITE" id="PS50109">
    <property type="entry name" value="HIS_KIN"/>
    <property type="match status" value="1"/>
</dbReference>
<dbReference type="EC" id="2.7.13.3" evidence="3"/>
<evidence type="ECO:0000256" key="6">
    <source>
        <dbReference type="ARBA" id="ARBA00022679"/>
    </source>
</evidence>
<keyword evidence="13 14" id="KW-0472">Membrane</keyword>
<dbReference type="PANTHER" id="PTHR45528">
    <property type="entry name" value="SENSOR HISTIDINE KINASE CPXA"/>
    <property type="match status" value="1"/>
</dbReference>
<dbReference type="InterPro" id="IPR005467">
    <property type="entry name" value="His_kinase_dom"/>
</dbReference>
<dbReference type="Pfam" id="PF00512">
    <property type="entry name" value="HisKA"/>
    <property type="match status" value="1"/>
</dbReference>
<dbReference type="InterPro" id="IPR003661">
    <property type="entry name" value="HisK_dim/P_dom"/>
</dbReference>
<evidence type="ECO:0000256" key="4">
    <source>
        <dbReference type="ARBA" id="ARBA00022475"/>
    </source>
</evidence>
<evidence type="ECO:0000256" key="13">
    <source>
        <dbReference type="ARBA" id="ARBA00023136"/>
    </source>
</evidence>
<evidence type="ECO:0000259" key="15">
    <source>
        <dbReference type="PROSITE" id="PS50109"/>
    </source>
</evidence>
<comment type="subcellular location">
    <subcellularLocation>
        <location evidence="2">Cell membrane</location>
        <topology evidence="2">Multi-pass membrane protein</topology>
    </subcellularLocation>
</comment>
<keyword evidence="4" id="KW-1003">Cell membrane</keyword>
<dbReference type="PANTHER" id="PTHR45528:SF1">
    <property type="entry name" value="SENSOR HISTIDINE KINASE CPXA"/>
    <property type="match status" value="1"/>
</dbReference>
<evidence type="ECO:0000256" key="9">
    <source>
        <dbReference type="ARBA" id="ARBA00022777"/>
    </source>
</evidence>
<dbReference type="RefSeq" id="WP_346044463.1">
    <property type="nucleotide sequence ID" value="NZ_BAAACP010000007.1"/>
</dbReference>
<dbReference type="Proteomes" id="UP001400965">
    <property type="component" value="Unassembled WGS sequence"/>
</dbReference>
<proteinExistence type="predicted"/>
<dbReference type="CDD" id="cd00082">
    <property type="entry name" value="HisKA"/>
    <property type="match status" value="1"/>
</dbReference>
<evidence type="ECO:0000256" key="14">
    <source>
        <dbReference type="SAM" id="Phobius"/>
    </source>
</evidence>
<evidence type="ECO:0000256" key="3">
    <source>
        <dbReference type="ARBA" id="ARBA00012438"/>
    </source>
</evidence>
<dbReference type="SMART" id="SM00387">
    <property type="entry name" value="HATPase_c"/>
    <property type="match status" value="1"/>
</dbReference>
<name>A0ABP3XG09_9FIRM</name>
<keyword evidence="17" id="KW-1185">Reference proteome</keyword>
<dbReference type="InterPro" id="IPR036890">
    <property type="entry name" value="HATPase_C_sf"/>
</dbReference>
<evidence type="ECO:0000256" key="10">
    <source>
        <dbReference type="ARBA" id="ARBA00022840"/>
    </source>
</evidence>
<evidence type="ECO:0000256" key="11">
    <source>
        <dbReference type="ARBA" id="ARBA00022989"/>
    </source>
</evidence>
<dbReference type="InterPro" id="IPR036097">
    <property type="entry name" value="HisK_dim/P_sf"/>
</dbReference>
<dbReference type="SUPFAM" id="SSF47384">
    <property type="entry name" value="Homodimeric domain of signal transducing histidine kinase"/>
    <property type="match status" value="1"/>
</dbReference>
<feature type="transmembrane region" description="Helical" evidence="14">
    <location>
        <begin position="12"/>
        <end position="31"/>
    </location>
</feature>
<evidence type="ECO:0000256" key="1">
    <source>
        <dbReference type="ARBA" id="ARBA00000085"/>
    </source>
</evidence>
<feature type="transmembrane region" description="Helical" evidence="14">
    <location>
        <begin position="339"/>
        <end position="360"/>
    </location>
</feature>
<evidence type="ECO:0000256" key="2">
    <source>
        <dbReference type="ARBA" id="ARBA00004651"/>
    </source>
</evidence>
<feature type="transmembrane region" description="Helical" evidence="14">
    <location>
        <begin position="281"/>
        <end position="302"/>
    </location>
</feature>
<gene>
    <name evidence="16" type="ORF">GCM10008917_14870</name>
</gene>
<dbReference type="Gene3D" id="1.10.287.130">
    <property type="match status" value="1"/>
</dbReference>
<dbReference type="InterPro" id="IPR050398">
    <property type="entry name" value="HssS/ArlS-like"/>
</dbReference>